<sequence>MTIRLILACSLLASFASTAQAALQGTAKWVPKDAYVVASLRLGNLLEKSAYVETREWQPLLRKAEELLPELAPILQDPNATGINLRVPIRFFLRGGHEKDDPVALGAILLATDKEKVAISLETIAKKANLRVRRDKGLTVYLATGKSVGIALRGRTVAFVGVAPSTDKSFDPSDQVEETARTFLSPPVGNLPKHLAEHLDKPADLAVYVDGDGFAKLARNHWPADRWKTLLPAFNTLLESKVSARLTSQKGRLVLEIEDPEVKPAKGEKQAP</sequence>
<feature type="non-terminal residue" evidence="1">
    <location>
        <position position="272"/>
    </location>
</feature>
<evidence type="ECO:0000313" key="1">
    <source>
        <dbReference type="EMBL" id="SVD45984.1"/>
    </source>
</evidence>
<accession>A0A382VHL3</accession>
<name>A0A382VHL3_9ZZZZ</name>
<protein>
    <submittedName>
        <fullName evidence="1">Uncharacterized protein</fullName>
    </submittedName>
</protein>
<dbReference type="EMBL" id="UINC01152030">
    <property type="protein sequence ID" value="SVD45984.1"/>
    <property type="molecule type" value="Genomic_DNA"/>
</dbReference>
<organism evidence="1">
    <name type="scientific">marine metagenome</name>
    <dbReference type="NCBI Taxonomy" id="408172"/>
    <lineage>
        <taxon>unclassified sequences</taxon>
        <taxon>metagenomes</taxon>
        <taxon>ecological metagenomes</taxon>
    </lineage>
</organism>
<reference evidence="1" key="1">
    <citation type="submission" date="2018-05" db="EMBL/GenBank/DDBJ databases">
        <authorList>
            <person name="Lanie J.A."/>
            <person name="Ng W.-L."/>
            <person name="Kazmierczak K.M."/>
            <person name="Andrzejewski T.M."/>
            <person name="Davidsen T.M."/>
            <person name="Wayne K.J."/>
            <person name="Tettelin H."/>
            <person name="Glass J.I."/>
            <person name="Rusch D."/>
            <person name="Podicherti R."/>
            <person name="Tsui H.-C.T."/>
            <person name="Winkler M.E."/>
        </authorList>
    </citation>
    <scope>NUCLEOTIDE SEQUENCE</scope>
</reference>
<gene>
    <name evidence="1" type="ORF">METZ01_LOCUS398838</name>
</gene>
<proteinExistence type="predicted"/>
<dbReference type="AlphaFoldDB" id="A0A382VHL3"/>